<dbReference type="SMART" id="SM00448">
    <property type="entry name" value="REC"/>
    <property type="match status" value="1"/>
</dbReference>
<dbReference type="EMBL" id="JBHSJJ010000022">
    <property type="protein sequence ID" value="MFC4874809.1"/>
    <property type="molecule type" value="Genomic_DNA"/>
</dbReference>
<evidence type="ECO:0000313" key="4">
    <source>
        <dbReference type="Proteomes" id="UP001595818"/>
    </source>
</evidence>
<accession>A0ABV9T8X7</accession>
<dbReference type="SUPFAM" id="SSF52172">
    <property type="entry name" value="CheY-like"/>
    <property type="match status" value="1"/>
</dbReference>
<gene>
    <name evidence="3" type="ORF">ACFPFU_24105</name>
</gene>
<dbReference type="InterPro" id="IPR001789">
    <property type="entry name" value="Sig_transdc_resp-reg_receiver"/>
</dbReference>
<evidence type="ECO:0000259" key="2">
    <source>
        <dbReference type="PROSITE" id="PS50110"/>
    </source>
</evidence>
<dbReference type="Gene3D" id="3.40.50.2300">
    <property type="match status" value="1"/>
</dbReference>
<protein>
    <submittedName>
        <fullName evidence="3">Response regulator</fullName>
    </submittedName>
</protein>
<keyword evidence="1" id="KW-0597">Phosphoprotein</keyword>
<evidence type="ECO:0000256" key="1">
    <source>
        <dbReference type="PROSITE-ProRule" id="PRU00169"/>
    </source>
</evidence>
<dbReference type="PANTHER" id="PTHR44520:SF2">
    <property type="entry name" value="RESPONSE REGULATOR RCP1"/>
    <property type="match status" value="1"/>
</dbReference>
<dbReference type="InterPro" id="IPR011006">
    <property type="entry name" value="CheY-like_superfamily"/>
</dbReference>
<dbReference type="Pfam" id="PF00072">
    <property type="entry name" value="Response_reg"/>
    <property type="match status" value="1"/>
</dbReference>
<feature type="modified residue" description="4-aspartylphosphate" evidence="1">
    <location>
        <position position="67"/>
    </location>
</feature>
<dbReference type="PANTHER" id="PTHR44520">
    <property type="entry name" value="RESPONSE REGULATOR RCP1-RELATED"/>
    <property type="match status" value="1"/>
</dbReference>
<dbReference type="RefSeq" id="WP_377069016.1">
    <property type="nucleotide sequence ID" value="NZ_JBHSJJ010000022.1"/>
</dbReference>
<name>A0ABV9T8X7_9BACT</name>
<sequence length="137" mass="16039">MQLSDIPAIILVDDDEIIRLVTTSLLKKLGYKGLVYDFSDGKKLLDFLASFLEVLEETDEPYLIFLDLNMPHVDGWVFLDKFKEFPIHQRKRFRISILTSSFSNKDKSKALSYDMVDYYVVKPLDREKLLQILSEIK</sequence>
<dbReference type="Proteomes" id="UP001595818">
    <property type="component" value="Unassembled WGS sequence"/>
</dbReference>
<dbReference type="CDD" id="cd17546">
    <property type="entry name" value="REC_hyHK_CKI1_RcsC-like"/>
    <property type="match status" value="1"/>
</dbReference>
<proteinExistence type="predicted"/>
<feature type="domain" description="Response regulatory" evidence="2">
    <location>
        <begin position="8"/>
        <end position="137"/>
    </location>
</feature>
<dbReference type="PROSITE" id="PS50110">
    <property type="entry name" value="RESPONSE_REGULATORY"/>
    <property type="match status" value="1"/>
</dbReference>
<dbReference type="InterPro" id="IPR052893">
    <property type="entry name" value="TCS_response_regulator"/>
</dbReference>
<comment type="caution">
    <text evidence="3">The sequence shown here is derived from an EMBL/GenBank/DDBJ whole genome shotgun (WGS) entry which is preliminary data.</text>
</comment>
<organism evidence="3 4">
    <name type="scientific">Negadavirga shengliensis</name>
    <dbReference type="NCBI Taxonomy" id="1389218"/>
    <lineage>
        <taxon>Bacteria</taxon>
        <taxon>Pseudomonadati</taxon>
        <taxon>Bacteroidota</taxon>
        <taxon>Cytophagia</taxon>
        <taxon>Cytophagales</taxon>
        <taxon>Cyclobacteriaceae</taxon>
        <taxon>Negadavirga</taxon>
    </lineage>
</organism>
<evidence type="ECO:0000313" key="3">
    <source>
        <dbReference type="EMBL" id="MFC4874809.1"/>
    </source>
</evidence>
<reference evidence="4" key="1">
    <citation type="journal article" date="2019" name="Int. J. Syst. Evol. Microbiol.">
        <title>The Global Catalogue of Microorganisms (GCM) 10K type strain sequencing project: providing services to taxonomists for standard genome sequencing and annotation.</title>
        <authorList>
            <consortium name="The Broad Institute Genomics Platform"/>
            <consortium name="The Broad Institute Genome Sequencing Center for Infectious Disease"/>
            <person name="Wu L."/>
            <person name="Ma J."/>
        </authorList>
    </citation>
    <scope>NUCLEOTIDE SEQUENCE [LARGE SCALE GENOMIC DNA]</scope>
    <source>
        <strain evidence="4">CGMCC 4.7466</strain>
    </source>
</reference>
<keyword evidence="4" id="KW-1185">Reference proteome</keyword>